<dbReference type="AlphaFoldDB" id="A0A087BL10"/>
<evidence type="ECO:0000313" key="2">
    <source>
        <dbReference type="Proteomes" id="UP000029024"/>
    </source>
</evidence>
<protein>
    <submittedName>
        <fullName evidence="1">Uncharacterized protein</fullName>
    </submittedName>
</protein>
<evidence type="ECO:0000313" key="1">
    <source>
        <dbReference type="EMBL" id="KFI71710.1"/>
    </source>
</evidence>
<dbReference type="Proteomes" id="UP000029024">
    <property type="component" value="Unassembled WGS sequence"/>
</dbReference>
<gene>
    <name evidence="1" type="ORF">BLSS_1236</name>
</gene>
<organism evidence="1 2">
    <name type="scientific">Bifidobacterium longum subsp. suis</name>
    <dbReference type="NCBI Taxonomy" id="1695"/>
    <lineage>
        <taxon>Bacteria</taxon>
        <taxon>Bacillati</taxon>
        <taxon>Actinomycetota</taxon>
        <taxon>Actinomycetes</taxon>
        <taxon>Bifidobacteriales</taxon>
        <taxon>Bifidobacteriaceae</taxon>
        <taxon>Bifidobacterium</taxon>
    </lineage>
</organism>
<dbReference type="EMBL" id="JGZA01000008">
    <property type="protein sequence ID" value="KFI71710.1"/>
    <property type="molecule type" value="Genomic_DNA"/>
</dbReference>
<comment type="caution">
    <text evidence="1">The sequence shown here is derived from an EMBL/GenBank/DDBJ whole genome shotgun (WGS) entry which is preliminary data.</text>
</comment>
<proteinExistence type="predicted"/>
<sequence length="103" mass="11281">MRRESPQARTAKPGDPVSWRVLDSVDGWQTLPARLIREGLRTVGSVLHAINGAKDEWRTQQAERMRTVKAVPARDTAGYGYSLASEAKAARPTTKGAGHAQQE</sequence>
<accession>A0A087BL10</accession>
<reference evidence="1 2" key="1">
    <citation type="submission" date="2014-03" db="EMBL/GenBank/DDBJ databases">
        <title>Genomics of Bifidobacteria.</title>
        <authorList>
            <person name="Ventura M."/>
            <person name="Milani C."/>
            <person name="Lugli G.A."/>
        </authorList>
    </citation>
    <scope>NUCLEOTIDE SEQUENCE [LARGE SCALE GENOMIC DNA]</scope>
    <source>
        <strain evidence="1 2">LMG 21814</strain>
    </source>
</reference>
<name>A0A087BL10_BIFLN</name>